<dbReference type="Gene3D" id="2.30.110.10">
    <property type="entry name" value="Electron Transport, Fmn-binding Protein, Chain A"/>
    <property type="match status" value="1"/>
</dbReference>
<evidence type="ECO:0000313" key="2">
    <source>
        <dbReference type="Proteomes" id="UP001223072"/>
    </source>
</evidence>
<name>A0ABU0RUI0_9ACTN</name>
<organism evidence="1 2">
    <name type="scientific">Streptomyces turgidiscabies</name>
    <dbReference type="NCBI Taxonomy" id="85558"/>
    <lineage>
        <taxon>Bacteria</taxon>
        <taxon>Bacillati</taxon>
        <taxon>Actinomycetota</taxon>
        <taxon>Actinomycetes</taxon>
        <taxon>Kitasatosporales</taxon>
        <taxon>Streptomycetaceae</taxon>
        <taxon>Streptomyces</taxon>
    </lineage>
</organism>
<sequence>MLDGVLASLVVATVTVQTVADHALVVGRVLDACPGVNGGPLLHHNGEFVRLASPQ</sequence>
<keyword evidence="2" id="KW-1185">Reference proteome</keyword>
<accession>A0ABU0RUI0</accession>
<comment type="caution">
    <text evidence="1">The sequence shown here is derived from an EMBL/GenBank/DDBJ whole genome shotgun (WGS) entry which is preliminary data.</text>
</comment>
<reference evidence="1 2" key="1">
    <citation type="submission" date="2023-07" db="EMBL/GenBank/DDBJ databases">
        <title>Comparative genomics of wheat-associated soil bacteria to identify genetic determinants of phenazine resistance.</title>
        <authorList>
            <person name="Mouncey N."/>
        </authorList>
    </citation>
    <scope>NUCLEOTIDE SEQUENCE [LARGE SCALE GENOMIC DNA]</scope>
    <source>
        <strain evidence="1 2">W2I16</strain>
    </source>
</reference>
<evidence type="ECO:0000313" key="1">
    <source>
        <dbReference type="EMBL" id="MDQ0935616.1"/>
    </source>
</evidence>
<gene>
    <name evidence="1" type="ORF">QFZ49_005588</name>
</gene>
<dbReference type="InterPro" id="IPR012349">
    <property type="entry name" value="Split_barrel_FMN-bd"/>
</dbReference>
<dbReference type="SUPFAM" id="SSF50475">
    <property type="entry name" value="FMN-binding split barrel"/>
    <property type="match status" value="1"/>
</dbReference>
<protein>
    <submittedName>
        <fullName evidence="1">Flavin reductase (DIM6/NTAB) family NADH-FMN oxidoreductase RutF</fullName>
    </submittedName>
</protein>
<dbReference type="Proteomes" id="UP001223072">
    <property type="component" value="Unassembled WGS sequence"/>
</dbReference>
<proteinExistence type="predicted"/>
<dbReference type="EMBL" id="JAUSZS010000007">
    <property type="protein sequence ID" value="MDQ0935616.1"/>
    <property type="molecule type" value="Genomic_DNA"/>
</dbReference>